<keyword evidence="1" id="KW-1133">Transmembrane helix</keyword>
<feature type="transmembrane region" description="Helical" evidence="1">
    <location>
        <begin position="39"/>
        <end position="60"/>
    </location>
</feature>
<keyword evidence="1" id="KW-0812">Transmembrane</keyword>
<reference evidence="2 3" key="1">
    <citation type="submission" date="2016-04" db="EMBL/GenBank/DDBJ databases">
        <title>Complete genome sequence of natural rubber-degrading, novel Gram-negative bacterium, Rhizobacter gummiphilus strain NS21.</title>
        <authorList>
            <person name="Tabata M."/>
            <person name="Kasai D."/>
            <person name="Fukuda M."/>
        </authorList>
    </citation>
    <scope>NUCLEOTIDE SEQUENCE [LARGE SCALE GENOMIC DNA]</scope>
    <source>
        <strain evidence="2 3">NS21</strain>
    </source>
</reference>
<accession>A0A1W6LIF8</accession>
<dbReference type="OrthoDB" id="713921at2"/>
<keyword evidence="3" id="KW-1185">Reference proteome</keyword>
<protein>
    <recommendedName>
        <fullName evidence="4">DUF2306 domain-containing protein</fullName>
    </recommendedName>
</protein>
<evidence type="ECO:0000313" key="2">
    <source>
        <dbReference type="EMBL" id="ARN24052.1"/>
    </source>
</evidence>
<evidence type="ECO:0000256" key="1">
    <source>
        <dbReference type="SAM" id="Phobius"/>
    </source>
</evidence>
<name>A0A1W6LIF8_9BURK</name>
<sequence length="170" mass="17367">MAGLTSLGIVHTAISLVAVAAGIAALVKHHHILDTTPSGRVYLWGTVLTCITGFGIFQHGGFGKPHALGVITLLVLALAWVAGHTALFGRASAGIASISYSLTLFFHSIPGMTETSTRLPVSAPLASGPDDPGLQAAVGIAFLVFLAGAALQIRDLRRRTSARPGAVPAA</sequence>
<dbReference type="EMBL" id="CP015118">
    <property type="protein sequence ID" value="ARN24052.1"/>
    <property type="molecule type" value="Genomic_DNA"/>
</dbReference>
<evidence type="ECO:0008006" key="4">
    <source>
        <dbReference type="Google" id="ProtNLM"/>
    </source>
</evidence>
<dbReference type="Proteomes" id="UP000193427">
    <property type="component" value="Chromosome"/>
</dbReference>
<dbReference type="AlphaFoldDB" id="A0A1W6LIF8"/>
<gene>
    <name evidence="2" type="ORF">A4W93_25320</name>
</gene>
<dbReference type="KEGG" id="rgu:A4W93_25320"/>
<feature type="transmembrane region" description="Helical" evidence="1">
    <location>
        <begin position="133"/>
        <end position="153"/>
    </location>
</feature>
<feature type="transmembrane region" description="Helical" evidence="1">
    <location>
        <begin position="95"/>
        <end position="113"/>
    </location>
</feature>
<evidence type="ECO:0000313" key="3">
    <source>
        <dbReference type="Proteomes" id="UP000193427"/>
    </source>
</evidence>
<keyword evidence="1" id="KW-0472">Membrane</keyword>
<feature type="transmembrane region" description="Helical" evidence="1">
    <location>
        <begin position="66"/>
        <end position="88"/>
    </location>
</feature>
<feature type="transmembrane region" description="Helical" evidence="1">
    <location>
        <begin position="6"/>
        <end position="27"/>
    </location>
</feature>
<proteinExistence type="predicted"/>
<organism evidence="2 3">
    <name type="scientific">Piscinibacter gummiphilus</name>
    <dbReference type="NCBI Taxonomy" id="946333"/>
    <lineage>
        <taxon>Bacteria</taxon>
        <taxon>Pseudomonadati</taxon>
        <taxon>Pseudomonadota</taxon>
        <taxon>Betaproteobacteria</taxon>
        <taxon>Burkholderiales</taxon>
        <taxon>Sphaerotilaceae</taxon>
        <taxon>Piscinibacter</taxon>
    </lineage>
</organism>
<dbReference type="RefSeq" id="WP_085754322.1">
    <property type="nucleotide sequence ID" value="NZ_CP024645.1"/>
</dbReference>
<dbReference type="STRING" id="946333.A4W93_25320"/>